<dbReference type="GO" id="GO:0000978">
    <property type="term" value="F:RNA polymerase II cis-regulatory region sequence-specific DNA binding"/>
    <property type="evidence" value="ECO:0007669"/>
    <property type="project" value="TreeGrafter"/>
</dbReference>
<dbReference type="Proteomes" id="UP000271098">
    <property type="component" value="Unassembled WGS sequence"/>
</dbReference>
<evidence type="ECO:0000256" key="5">
    <source>
        <dbReference type="ARBA" id="ARBA00023015"/>
    </source>
</evidence>
<dbReference type="InterPro" id="IPR050234">
    <property type="entry name" value="Nuclear_hormone_rcpt_NR1"/>
</dbReference>
<reference evidence="11 12" key="2">
    <citation type="submission" date="2018-11" db="EMBL/GenBank/DDBJ databases">
        <authorList>
            <consortium name="Pathogen Informatics"/>
        </authorList>
    </citation>
    <scope>NUCLEOTIDE SEQUENCE [LARGE SCALE GENOMIC DNA]</scope>
</reference>
<dbReference type="SUPFAM" id="SSF57716">
    <property type="entry name" value="Glucocorticoid receptor-like (DNA-binding domain)"/>
    <property type="match status" value="1"/>
</dbReference>
<keyword evidence="7" id="KW-0804">Transcription</keyword>
<evidence type="ECO:0000256" key="8">
    <source>
        <dbReference type="ARBA" id="ARBA00023170"/>
    </source>
</evidence>
<organism evidence="13">
    <name type="scientific">Gongylonema pulchrum</name>
    <dbReference type="NCBI Taxonomy" id="637853"/>
    <lineage>
        <taxon>Eukaryota</taxon>
        <taxon>Metazoa</taxon>
        <taxon>Ecdysozoa</taxon>
        <taxon>Nematoda</taxon>
        <taxon>Chromadorea</taxon>
        <taxon>Rhabditida</taxon>
        <taxon>Spirurina</taxon>
        <taxon>Spiruromorpha</taxon>
        <taxon>Spiruroidea</taxon>
        <taxon>Gongylonematidae</taxon>
        <taxon>Gongylonema</taxon>
    </lineage>
</organism>
<keyword evidence="5" id="KW-0805">Transcription regulation</keyword>
<dbReference type="GO" id="GO:0008270">
    <property type="term" value="F:zinc ion binding"/>
    <property type="evidence" value="ECO:0007669"/>
    <property type="project" value="UniProtKB-KW"/>
</dbReference>
<dbReference type="PRINTS" id="PR00047">
    <property type="entry name" value="STROIDFINGER"/>
</dbReference>
<gene>
    <name evidence="11" type="ORF">GPUH_LOCUS20392</name>
</gene>
<evidence type="ECO:0000256" key="6">
    <source>
        <dbReference type="ARBA" id="ARBA00023125"/>
    </source>
</evidence>
<dbReference type="GO" id="GO:0030154">
    <property type="term" value="P:cell differentiation"/>
    <property type="evidence" value="ECO:0007669"/>
    <property type="project" value="TreeGrafter"/>
</dbReference>
<name>A0A183EHF2_9BILA</name>
<accession>A0A183EHF2</accession>
<dbReference type="Gene3D" id="3.30.50.10">
    <property type="entry name" value="Erythroid Transcription Factor GATA-1, subunit A"/>
    <property type="match status" value="1"/>
</dbReference>
<dbReference type="WBParaSite" id="GPUH_0002041801-mRNA-1">
    <property type="protein sequence ID" value="GPUH_0002041801-mRNA-1"/>
    <property type="gene ID" value="GPUH_0002041801"/>
</dbReference>
<feature type="domain" description="Nuclear receptor" evidence="10">
    <location>
        <begin position="67"/>
        <end position="142"/>
    </location>
</feature>
<evidence type="ECO:0000256" key="9">
    <source>
        <dbReference type="ARBA" id="ARBA00023242"/>
    </source>
</evidence>
<evidence type="ECO:0000256" key="2">
    <source>
        <dbReference type="ARBA" id="ARBA00022723"/>
    </source>
</evidence>
<dbReference type="GO" id="GO:0004879">
    <property type="term" value="F:nuclear receptor activity"/>
    <property type="evidence" value="ECO:0007669"/>
    <property type="project" value="TreeGrafter"/>
</dbReference>
<keyword evidence="12" id="KW-1185">Reference proteome</keyword>
<dbReference type="InterPro" id="IPR013088">
    <property type="entry name" value="Znf_NHR/GATA"/>
</dbReference>
<dbReference type="PANTHER" id="PTHR24082">
    <property type="entry name" value="NUCLEAR HORMONE RECEPTOR"/>
    <property type="match status" value="1"/>
</dbReference>
<dbReference type="PROSITE" id="PS51030">
    <property type="entry name" value="NUCLEAR_REC_DBD_2"/>
    <property type="match status" value="1"/>
</dbReference>
<protein>
    <submittedName>
        <fullName evidence="13">Nuclear receptor domain-containing protein</fullName>
    </submittedName>
</protein>
<keyword evidence="4" id="KW-0862">Zinc</keyword>
<dbReference type="AlphaFoldDB" id="A0A183EHF2"/>
<evidence type="ECO:0000259" key="10">
    <source>
        <dbReference type="PROSITE" id="PS51030"/>
    </source>
</evidence>
<dbReference type="PANTHER" id="PTHR24082:SF507">
    <property type="entry name" value="BILE ACID RECEPTOR-RELATED"/>
    <property type="match status" value="1"/>
</dbReference>
<dbReference type="Pfam" id="PF00105">
    <property type="entry name" value="zf-C4"/>
    <property type="match status" value="1"/>
</dbReference>
<dbReference type="EMBL" id="UYRT01090349">
    <property type="protein sequence ID" value="VDN35933.1"/>
    <property type="molecule type" value="Genomic_DNA"/>
</dbReference>
<dbReference type="InterPro" id="IPR001628">
    <property type="entry name" value="Znf_hrmn_rcpt"/>
</dbReference>
<reference evidence="13" key="1">
    <citation type="submission" date="2016-06" db="UniProtKB">
        <authorList>
            <consortium name="WormBaseParasite"/>
        </authorList>
    </citation>
    <scope>IDENTIFICATION</scope>
</reference>
<keyword evidence="9" id="KW-0539">Nucleus</keyword>
<evidence type="ECO:0000313" key="11">
    <source>
        <dbReference type="EMBL" id="VDN35933.1"/>
    </source>
</evidence>
<evidence type="ECO:0000256" key="4">
    <source>
        <dbReference type="ARBA" id="ARBA00022833"/>
    </source>
</evidence>
<comment type="similarity">
    <text evidence="1">Belongs to the nuclear hormone receptor family.</text>
</comment>
<sequence length="147" mass="16280">MYHWVAAEASAVGGQTPLCIVNTLAPAEFSPVLAPGSSRQSPLSQAFAHCTNTNAVESKRDMNSPQSKKCKICGDTATGYHYGVKSCEACNAFLRRSARKHIQYTCEESENCAVNVKNRNRYQKCRFDKCVKVGMDKQAVRNDRGQR</sequence>
<dbReference type="CDD" id="cd06916">
    <property type="entry name" value="NR_DBD_like"/>
    <property type="match status" value="1"/>
</dbReference>
<evidence type="ECO:0000313" key="13">
    <source>
        <dbReference type="WBParaSite" id="GPUH_0002041801-mRNA-1"/>
    </source>
</evidence>
<keyword evidence="6" id="KW-0238">DNA-binding</keyword>
<dbReference type="GO" id="GO:0000122">
    <property type="term" value="P:negative regulation of transcription by RNA polymerase II"/>
    <property type="evidence" value="ECO:0007669"/>
    <property type="project" value="TreeGrafter"/>
</dbReference>
<keyword evidence="3" id="KW-0863">Zinc-finger</keyword>
<evidence type="ECO:0000313" key="12">
    <source>
        <dbReference type="Proteomes" id="UP000271098"/>
    </source>
</evidence>
<evidence type="ECO:0000256" key="7">
    <source>
        <dbReference type="ARBA" id="ARBA00023163"/>
    </source>
</evidence>
<evidence type="ECO:0000256" key="1">
    <source>
        <dbReference type="ARBA" id="ARBA00005993"/>
    </source>
</evidence>
<proteinExistence type="inferred from homology"/>
<dbReference type="SMART" id="SM00399">
    <property type="entry name" value="ZnF_C4"/>
    <property type="match status" value="1"/>
</dbReference>
<keyword evidence="2" id="KW-0479">Metal-binding</keyword>
<dbReference type="OrthoDB" id="6355676at2759"/>
<dbReference type="GO" id="GO:0045944">
    <property type="term" value="P:positive regulation of transcription by RNA polymerase II"/>
    <property type="evidence" value="ECO:0007669"/>
    <property type="project" value="TreeGrafter"/>
</dbReference>
<keyword evidence="8" id="KW-0675">Receptor</keyword>
<evidence type="ECO:0000256" key="3">
    <source>
        <dbReference type="ARBA" id="ARBA00022771"/>
    </source>
</evidence>